<sequence length="420" mass="44350">MTTEIETLYYLLIALAIGLMIGVERGWQERASQEGQRIAGVRTYGLIGLLGGSFGLLAQQYGELLLGLGFVAVSVVVGMIFLAKQKQNGEWGITSLVALLLAFILGALATNGEELVAAATAVVTVLLLSNKPQLHGLISRLQAEELRAGIKLLLISVVMLPVLPDQGFGPWQALNPFRIWLMVVVIAAISFAGYIAIKLGGTRRGILFTGLFGGLASSTAVTLHLSRLGKKSPGVLAVAASGILIACGTMYLRMLLVVGLLAPAMLTRFWPVVVLMAVLTYLPLLIYQRSATGPALDTATSLQNPLELKTALTFGAILIAVMLLSVMLRETYGDGGLITLAALSGIADVDAMVLSLVGMVEGELAVRLFIMGCVIAACTNSIVKAMMCWFIGGKLLGIKAGVPLVLAGVVGVIVTWIKYW</sequence>
<keyword evidence="1" id="KW-1133">Transmembrane helix</keyword>
<dbReference type="Proteomes" id="UP000029999">
    <property type="component" value="Unassembled WGS sequence"/>
</dbReference>
<dbReference type="RefSeq" id="WP_036311185.1">
    <property type="nucleotide sequence ID" value="NZ_JRQD01000001.1"/>
</dbReference>
<accession>A0A0A0BL72</accession>
<feature type="transmembrane region" description="Helical" evidence="1">
    <location>
        <begin position="335"/>
        <end position="358"/>
    </location>
</feature>
<dbReference type="EMBL" id="JRQD01000001">
    <property type="protein sequence ID" value="KGM07854.1"/>
    <property type="molecule type" value="Genomic_DNA"/>
</dbReference>
<dbReference type="PANTHER" id="PTHR39084">
    <property type="entry name" value="MEMBRANE PROTEIN-RELATED"/>
    <property type="match status" value="1"/>
</dbReference>
<evidence type="ECO:0000256" key="1">
    <source>
        <dbReference type="SAM" id="Phobius"/>
    </source>
</evidence>
<feature type="domain" description="MgtC/SapB/SrpB/YhiD N-terminal" evidence="2">
    <location>
        <begin position="11"/>
        <end position="135"/>
    </location>
</feature>
<name>A0A0A0BL72_9GAMM</name>
<dbReference type="Pfam" id="PF13194">
    <property type="entry name" value="DUF4010"/>
    <property type="match status" value="1"/>
</dbReference>
<feature type="transmembrane region" description="Helical" evidence="1">
    <location>
        <begin position="39"/>
        <end position="58"/>
    </location>
</feature>
<keyword evidence="1" id="KW-0812">Transmembrane</keyword>
<dbReference type="AlphaFoldDB" id="A0A0A0BL72"/>
<feature type="domain" description="DUF4010" evidence="3">
    <location>
        <begin position="184"/>
        <end position="392"/>
    </location>
</feature>
<dbReference type="PANTHER" id="PTHR39084:SF1">
    <property type="entry name" value="DUF4010 DOMAIN-CONTAINING PROTEIN"/>
    <property type="match status" value="1"/>
</dbReference>
<feature type="transmembrane region" description="Helical" evidence="1">
    <location>
        <begin position="395"/>
        <end position="417"/>
    </location>
</feature>
<comment type="caution">
    <text evidence="4">The sequence shown here is derived from an EMBL/GenBank/DDBJ whole genome shotgun (WGS) entry which is preliminary data.</text>
</comment>
<dbReference type="Pfam" id="PF02308">
    <property type="entry name" value="MgtC"/>
    <property type="match status" value="1"/>
</dbReference>
<feature type="transmembrane region" description="Helical" evidence="1">
    <location>
        <begin position="7"/>
        <end position="27"/>
    </location>
</feature>
<proteinExistence type="predicted"/>
<feature type="transmembrane region" description="Helical" evidence="1">
    <location>
        <begin position="64"/>
        <end position="83"/>
    </location>
</feature>
<evidence type="ECO:0000313" key="5">
    <source>
        <dbReference type="Proteomes" id="UP000029999"/>
    </source>
</evidence>
<feature type="transmembrane region" description="Helical" evidence="1">
    <location>
        <begin position="206"/>
        <end position="225"/>
    </location>
</feature>
<feature type="transmembrane region" description="Helical" evidence="1">
    <location>
        <begin position="269"/>
        <end position="288"/>
    </location>
</feature>
<feature type="transmembrane region" description="Helical" evidence="1">
    <location>
        <begin position="308"/>
        <end position="328"/>
    </location>
</feature>
<feature type="transmembrane region" description="Helical" evidence="1">
    <location>
        <begin position="237"/>
        <end position="262"/>
    </location>
</feature>
<feature type="transmembrane region" description="Helical" evidence="1">
    <location>
        <begin position="364"/>
        <end position="383"/>
    </location>
</feature>
<feature type="transmembrane region" description="Helical" evidence="1">
    <location>
        <begin position="146"/>
        <end position="164"/>
    </location>
</feature>
<evidence type="ECO:0000259" key="3">
    <source>
        <dbReference type="Pfam" id="PF13194"/>
    </source>
</evidence>
<dbReference type="InterPro" id="IPR049177">
    <property type="entry name" value="MgtC_SapB_SrpB_YhiD_N"/>
</dbReference>
<organism evidence="4 5">
    <name type="scientific">Methylophaga thiooxydans</name>
    <dbReference type="NCBI Taxonomy" id="392484"/>
    <lineage>
        <taxon>Bacteria</taxon>
        <taxon>Pseudomonadati</taxon>
        <taxon>Pseudomonadota</taxon>
        <taxon>Gammaproteobacteria</taxon>
        <taxon>Thiotrichales</taxon>
        <taxon>Piscirickettsiaceae</taxon>
        <taxon>Methylophaga</taxon>
    </lineage>
</organism>
<dbReference type="InterPro" id="IPR025105">
    <property type="entry name" value="DUF4010"/>
</dbReference>
<feature type="transmembrane region" description="Helical" evidence="1">
    <location>
        <begin position="179"/>
        <end position="197"/>
    </location>
</feature>
<keyword evidence="1" id="KW-0472">Membrane</keyword>
<evidence type="ECO:0000313" key="4">
    <source>
        <dbReference type="EMBL" id="KGM07854.1"/>
    </source>
</evidence>
<feature type="transmembrane region" description="Helical" evidence="1">
    <location>
        <begin position="90"/>
        <end position="109"/>
    </location>
</feature>
<gene>
    <name evidence="4" type="ORF">LP43_0271</name>
</gene>
<reference evidence="4 5" key="1">
    <citation type="submission" date="2014-09" db="EMBL/GenBank/DDBJ databases">
        <authorList>
            <person name="Grob C."/>
            <person name="Taubert M."/>
            <person name="Howat A.M."/>
            <person name="Burns O.J."/>
            <person name="Dixon J.L."/>
            <person name="Chen Y."/>
            <person name="Murrell J.C."/>
        </authorList>
    </citation>
    <scope>NUCLEOTIDE SEQUENCE [LARGE SCALE GENOMIC DNA]</scope>
    <source>
        <strain evidence="4">L4</strain>
    </source>
</reference>
<dbReference type="STRING" id="392484.LP43_0271"/>
<evidence type="ECO:0000259" key="2">
    <source>
        <dbReference type="Pfam" id="PF02308"/>
    </source>
</evidence>
<protein>
    <submittedName>
        <fullName evidence="4">MgtC family</fullName>
    </submittedName>
</protein>